<dbReference type="Pfam" id="PF00026">
    <property type="entry name" value="Asp"/>
    <property type="match status" value="1"/>
</dbReference>
<feature type="non-terminal residue" evidence="2">
    <location>
        <position position="1"/>
    </location>
</feature>
<gene>
    <name evidence="2" type="ORF">GMARGA_LOCUS40195</name>
</gene>
<comment type="caution">
    <text evidence="2">The sequence shown here is derived from an EMBL/GenBank/DDBJ whole genome shotgun (WGS) entry which is preliminary data.</text>
</comment>
<evidence type="ECO:0000313" key="3">
    <source>
        <dbReference type="Proteomes" id="UP000789901"/>
    </source>
</evidence>
<dbReference type="SUPFAM" id="SSF50630">
    <property type="entry name" value="Acid proteases"/>
    <property type="match status" value="1"/>
</dbReference>
<sequence length="131" mass="14924">GYTPGLEIGLGQDFGLANVLPENFKIYEFDGILGLAPYNEFEDQEDKFYTNIMLDFKDPYKIFSLKIGRDADKTESELTIGGIDQSKFTDRIGRINSGLSPIIMPLDDAHQIYQQIRNSTENKESFIYLVK</sequence>
<dbReference type="InterPro" id="IPR033121">
    <property type="entry name" value="PEPTIDASE_A1"/>
</dbReference>
<feature type="domain" description="Peptidase A1" evidence="1">
    <location>
        <begin position="11"/>
        <end position="92"/>
    </location>
</feature>
<proteinExistence type="predicted"/>
<evidence type="ECO:0000259" key="1">
    <source>
        <dbReference type="Pfam" id="PF00026"/>
    </source>
</evidence>
<dbReference type="InterPro" id="IPR021109">
    <property type="entry name" value="Peptidase_aspartic_dom_sf"/>
</dbReference>
<keyword evidence="3" id="KW-1185">Reference proteome</keyword>
<dbReference type="Gene3D" id="2.40.70.10">
    <property type="entry name" value="Acid Proteases"/>
    <property type="match status" value="1"/>
</dbReference>
<name>A0ABN7X826_GIGMA</name>
<evidence type="ECO:0000313" key="2">
    <source>
        <dbReference type="EMBL" id="CAG8850404.1"/>
    </source>
</evidence>
<protein>
    <submittedName>
        <fullName evidence="2">43838_t:CDS:1</fullName>
    </submittedName>
</protein>
<dbReference type="EMBL" id="CAJVQB010100931">
    <property type="protein sequence ID" value="CAG8850404.1"/>
    <property type="molecule type" value="Genomic_DNA"/>
</dbReference>
<feature type="non-terminal residue" evidence="2">
    <location>
        <position position="131"/>
    </location>
</feature>
<dbReference type="Proteomes" id="UP000789901">
    <property type="component" value="Unassembled WGS sequence"/>
</dbReference>
<reference evidence="2 3" key="1">
    <citation type="submission" date="2021-06" db="EMBL/GenBank/DDBJ databases">
        <authorList>
            <person name="Kallberg Y."/>
            <person name="Tangrot J."/>
            <person name="Rosling A."/>
        </authorList>
    </citation>
    <scope>NUCLEOTIDE SEQUENCE [LARGE SCALE GENOMIC DNA]</scope>
    <source>
        <strain evidence="2 3">120-4 pot B 10/14</strain>
    </source>
</reference>
<accession>A0ABN7X826</accession>
<organism evidence="2 3">
    <name type="scientific">Gigaspora margarita</name>
    <dbReference type="NCBI Taxonomy" id="4874"/>
    <lineage>
        <taxon>Eukaryota</taxon>
        <taxon>Fungi</taxon>
        <taxon>Fungi incertae sedis</taxon>
        <taxon>Mucoromycota</taxon>
        <taxon>Glomeromycotina</taxon>
        <taxon>Glomeromycetes</taxon>
        <taxon>Diversisporales</taxon>
        <taxon>Gigasporaceae</taxon>
        <taxon>Gigaspora</taxon>
    </lineage>
</organism>